<accession>A0A2A4X1F8</accession>
<dbReference type="SUPFAM" id="SSF53448">
    <property type="entry name" value="Nucleotide-diphospho-sugar transferases"/>
    <property type="match status" value="1"/>
</dbReference>
<evidence type="ECO:0000259" key="2">
    <source>
        <dbReference type="Pfam" id="PF00535"/>
    </source>
</evidence>
<dbReference type="Proteomes" id="UP000218767">
    <property type="component" value="Unassembled WGS sequence"/>
</dbReference>
<evidence type="ECO:0000256" key="1">
    <source>
        <dbReference type="SAM" id="Coils"/>
    </source>
</evidence>
<evidence type="ECO:0000313" key="3">
    <source>
        <dbReference type="EMBL" id="PCI75899.1"/>
    </source>
</evidence>
<sequence length="359" mass="40173">MSTESPAANKNQVSIICRTLGRPELQQALRSIASQDYPNIEIVLVDAAGKHSLDSAAAGNRPLELVTTGAALSRSAAANAGLDAAHGKYIQFLDDDDWIDSNHISQLVSALEGSDDAAAAYSSTQKTNVAGDSLDYVFRESFDPILLMRDNYIPIHAILFDSALLENGCRFDEAFDIYEDWDFWLQLSQHTSFQHIDSITAYYREGGDSDTAVEDVRLRYQADNILGKGRAAIFEKWLPKWTGERVNALIGQLDQSVLLCEQDAHIHSELRKNAELQHEIEKRDIQINELDLRRQDTASQLEQLQAYSEQQAQHASELEQRLDAIYNSLSWKLMGPVRRVGRILTTEKNSDSSESDSDK</sequence>
<dbReference type="EMBL" id="NVUL01000065">
    <property type="protein sequence ID" value="PCI75899.1"/>
    <property type="molecule type" value="Genomic_DNA"/>
</dbReference>
<dbReference type="PANTHER" id="PTHR43685">
    <property type="entry name" value="GLYCOSYLTRANSFERASE"/>
    <property type="match status" value="1"/>
</dbReference>
<evidence type="ECO:0000313" key="4">
    <source>
        <dbReference type="Proteomes" id="UP000218767"/>
    </source>
</evidence>
<keyword evidence="1" id="KW-0175">Coiled coil</keyword>
<proteinExistence type="predicted"/>
<comment type="caution">
    <text evidence="3">The sequence shown here is derived from an EMBL/GenBank/DDBJ whole genome shotgun (WGS) entry which is preliminary data.</text>
</comment>
<dbReference type="InterPro" id="IPR029044">
    <property type="entry name" value="Nucleotide-diphossugar_trans"/>
</dbReference>
<dbReference type="Gene3D" id="3.90.550.10">
    <property type="entry name" value="Spore Coat Polysaccharide Biosynthesis Protein SpsA, Chain A"/>
    <property type="match status" value="1"/>
</dbReference>
<dbReference type="InterPro" id="IPR001173">
    <property type="entry name" value="Glyco_trans_2-like"/>
</dbReference>
<dbReference type="Pfam" id="PF00535">
    <property type="entry name" value="Glycos_transf_2"/>
    <property type="match status" value="1"/>
</dbReference>
<organism evidence="3 4">
    <name type="scientific">SAR86 cluster bacterium</name>
    <dbReference type="NCBI Taxonomy" id="2030880"/>
    <lineage>
        <taxon>Bacteria</taxon>
        <taxon>Pseudomonadati</taxon>
        <taxon>Pseudomonadota</taxon>
        <taxon>Gammaproteobacteria</taxon>
        <taxon>SAR86 cluster</taxon>
    </lineage>
</organism>
<feature type="domain" description="Glycosyltransferase 2-like" evidence="2">
    <location>
        <begin position="23"/>
        <end position="122"/>
    </location>
</feature>
<reference evidence="4" key="1">
    <citation type="submission" date="2017-08" db="EMBL/GenBank/DDBJ databases">
        <title>A dynamic microbial community with high functional redundancy inhabits the cold, oxic subseafloor aquifer.</title>
        <authorList>
            <person name="Tully B.J."/>
            <person name="Wheat C.G."/>
            <person name="Glazer B.T."/>
            <person name="Huber J.A."/>
        </authorList>
    </citation>
    <scope>NUCLEOTIDE SEQUENCE [LARGE SCALE GENOMIC DNA]</scope>
</reference>
<dbReference type="InterPro" id="IPR050834">
    <property type="entry name" value="Glycosyltransf_2"/>
</dbReference>
<gene>
    <name evidence="3" type="ORF">COB20_11795</name>
</gene>
<name>A0A2A4X1F8_9GAMM</name>
<dbReference type="PANTHER" id="PTHR43685:SF2">
    <property type="entry name" value="GLYCOSYLTRANSFERASE 2-LIKE DOMAIN-CONTAINING PROTEIN"/>
    <property type="match status" value="1"/>
</dbReference>
<protein>
    <recommendedName>
        <fullName evidence="2">Glycosyltransferase 2-like domain-containing protein</fullName>
    </recommendedName>
</protein>
<dbReference type="AlphaFoldDB" id="A0A2A4X1F8"/>
<feature type="coiled-coil region" evidence="1">
    <location>
        <begin position="273"/>
        <end position="321"/>
    </location>
</feature>